<reference evidence="2 3" key="1">
    <citation type="journal article" date="2019" name="Int. J. Syst. Evol. Microbiol.">
        <title>The Global Catalogue of Microorganisms (GCM) 10K type strain sequencing project: providing services to taxonomists for standard genome sequencing and annotation.</title>
        <authorList>
            <consortium name="The Broad Institute Genomics Platform"/>
            <consortium name="The Broad Institute Genome Sequencing Center for Infectious Disease"/>
            <person name="Wu L."/>
            <person name="Ma J."/>
        </authorList>
    </citation>
    <scope>NUCLEOTIDE SEQUENCE [LARGE SCALE GENOMIC DNA]</scope>
    <source>
        <strain evidence="2 3">JCM 3272</strain>
    </source>
</reference>
<feature type="transmembrane region" description="Helical" evidence="1">
    <location>
        <begin position="230"/>
        <end position="246"/>
    </location>
</feature>
<feature type="transmembrane region" description="Helical" evidence="1">
    <location>
        <begin position="347"/>
        <end position="369"/>
    </location>
</feature>
<gene>
    <name evidence="2" type="ORF">GCM10010170_086860</name>
</gene>
<proteinExistence type="predicted"/>
<feature type="transmembrane region" description="Helical" evidence="1">
    <location>
        <begin position="409"/>
        <end position="432"/>
    </location>
</feature>
<dbReference type="EMBL" id="BAAARV010000086">
    <property type="protein sequence ID" value="GAA2379915.1"/>
    <property type="molecule type" value="Genomic_DNA"/>
</dbReference>
<dbReference type="Pfam" id="PF09913">
    <property type="entry name" value="DUF2142"/>
    <property type="match status" value="1"/>
</dbReference>
<keyword evidence="1" id="KW-0812">Transmembrane</keyword>
<dbReference type="InterPro" id="IPR018674">
    <property type="entry name" value="DUF2142_membrane"/>
</dbReference>
<evidence type="ECO:0008006" key="4">
    <source>
        <dbReference type="Google" id="ProtNLM"/>
    </source>
</evidence>
<keyword evidence="1" id="KW-1133">Transmembrane helix</keyword>
<evidence type="ECO:0000313" key="2">
    <source>
        <dbReference type="EMBL" id="GAA2379915.1"/>
    </source>
</evidence>
<accession>A0ABN3HGT1</accession>
<protein>
    <recommendedName>
        <fullName evidence="4">DUF2142 domain-containing protein</fullName>
    </recommendedName>
</protein>
<evidence type="ECO:0000313" key="3">
    <source>
        <dbReference type="Proteomes" id="UP001501444"/>
    </source>
</evidence>
<dbReference type="Proteomes" id="UP001501444">
    <property type="component" value="Unassembled WGS sequence"/>
</dbReference>
<feature type="transmembrane region" description="Helical" evidence="1">
    <location>
        <begin position="156"/>
        <end position="175"/>
    </location>
</feature>
<name>A0ABN3HGT1_9ACTN</name>
<keyword evidence="3" id="KW-1185">Reference proteome</keyword>
<comment type="caution">
    <text evidence="2">The sequence shown here is derived from an EMBL/GenBank/DDBJ whole genome shotgun (WGS) entry which is preliminary data.</text>
</comment>
<sequence>MGERRSWWIGLLLFFAVGAAWALLTPYNGAYDEHDHVVRAAGVVRGQVLVKPARGVNDGGYPVVPASLVPPGWDCMMVVNPPGANCLGAAPDSHAAVPVHSRAARYDPVYYAAVGWPLLAWPDMTGVILARLVSALLCAALLATALALLLPMRQRYLPLAVLLAASPMLGCLNGIVNPSGMAIDAAVLLWAVFLRRYGAEPDPPPELRRRLAAIGAAAAVTLVVTRPEGFLLVAAIGVAAWLAMGFPRPRRIGWAAGAVAAAVAGALAWIEASRVAEFGDQAQPITWPLRAVVRLILEQNVDYWLRQTVGLFGYGTLGLPLFVYCAWAAIAGGLLVAGFAVADRRRLALSIVTIPLLCLAAGIAADVVMSRIVGFWMQGRYFLPLWVGASLLAAWALRDAGGEALRRRVYAAGLTIWAGTHVAGFAVALMGYSTGRRHVPGLGRWLPATGVTLPWLLLLLGLAAAAWLLYPFVRAPRAAPVLVEAPVLEVADAAA</sequence>
<feature type="transmembrane region" description="Helical" evidence="1">
    <location>
        <begin position="452"/>
        <end position="470"/>
    </location>
</feature>
<feature type="transmembrane region" description="Helical" evidence="1">
    <location>
        <begin position="253"/>
        <end position="270"/>
    </location>
</feature>
<feature type="transmembrane region" description="Helical" evidence="1">
    <location>
        <begin position="321"/>
        <end position="340"/>
    </location>
</feature>
<dbReference type="RefSeq" id="WP_344618517.1">
    <property type="nucleotide sequence ID" value="NZ_BAAARV010000086.1"/>
</dbReference>
<evidence type="ECO:0000256" key="1">
    <source>
        <dbReference type="SAM" id="Phobius"/>
    </source>
</evidence>
<feature type="transmembrane region" description="Helical" evidence="1">
    <location>
        <begin position="128"/>
        <end position="149"/>
    </location>
</feature>
<keyword evidence="1" id="KW-0472">Membrane</keyword>
<organism evidence="2 3">
    <name type="scientific">Dactylosporangium salmoneum</name>
    <dbReference type="NCBI Taxonomy" id="53361"/>
    <lineage>
        <taxon>Bacteria</taxon>
        <taxon>Bacillati</taxon>
        <taxon>Actinomycetota</taxon>
        <taxon>Actinomycetes</taxon>
        <taxon>Micromonosporales</taxon>
        <taxon>Micromonosporaceae</taxon>
        <taxon>Dactylosporangium</taxon>
    </lineage>
</organism>
<feature type="transmembrane region" description="Helical" evidence="1">
    <location>
        <begin position="381"/>
        <end position="397"/>
    </location>
</feature>